<feature type="compositionally biased region" description="Low complexity" evidence="6">
    <location>
        <begin position="435"/>
        <end position="465"/>
    </location>
</feature>
<feature type="region of interest" description="Disordered" evidence="6">
    <location>
        <begin position="170"/>
        <end position="211"/>
    </location>
</feature>
<dbReference type="InterPro" id="IPR029060">
    <property type="entry name" value="PIN-like_dom_sf"/>
</dbReference>
<evidence type="ECO:0000256" key="5">
    <source>
        <dbReference type="ARBA" id="ARBA00023204"/>
    </source>
</evidence>
<reference evidence="9 10" key="1">
    <citation type="journal article" date="2021" name="MBio">
        <title>A New Model Trypanosomatid, Novymonas esmeraldas: Genomic Perception of Its 'Candidatus Pandoraea novymonadis' Endosymbiont.</title>
        <authorList>
            <person name="Zakharova A."/>
            <person name="Saura A."/>
            <person name="Butenko A."/>
            <person name="Podesvova L."/>
            <person name="Warmusova S."/>
            <person name="Kostygov A.Y."/>
            <person name="Nenarokova A."/>
            <person name="Lukes J."/>
            <person name="Opperdoes F.R."/>
            <person name="Yurchenko V."/>
        </authorList>
    </citation>
    <scope>NUCLEOTIDE SEQUENCE [LARGE SCALE GENOMIC DNA]</scope>
    <source>
        <strain evidence="9 10">E262AT.01</strain>
    </source>
</reference>
<keyword evidence="5" id="KW-0234">DNA repair</keyword>
<dbReference type="PANTHER" id="PTHR11081">
    <property type="entry name" value="FLAP ENDONUCLEASE FAMILY MEMBER"/>
    <property type="match status" value="1"/>
</dbReference>
<dbReference type="GO" id="GO:0003697">
    <property type="term" value="F:single-stranded DNA binding"/>
    <property type="evidence" value="ECO:0007669"/>
    <property type="project" value="InterPro"/>
</dbReference>
<feature type="region of interest" description="Disordered" evidence="6">
    <location>
        <begin position="267"/>
        <end position="286"/>
    </location>
</feature>
<dbReference type="Pfam" id="PF00752">
    <property type="entry name" value="XPG_N"/>
    <property type="match status" value="1"/>
</dbReference>
<evidence type="ECO:0000256" key="4">
    <source>
        <dbReference type="ARBA" id="ARBA00022801"/>
    </source>
</evidence>
<comment type="caution">
    <text evidence="9">The sequence shown here is derived from an EMBL/GenBank/DDBJ whole genome shotgun (WGS) entry which is preliminary data.</text>
</comment>
<dbReference type="InterPro" id="IPR006086">
    <property type="entry name" value="XPG-I_dom"/>
</dbReference>
<dbReference type="SUPFAM" id="SSF88723">
    <property type="entry name" value="PIN domain-like"/>
    <property type="match status" value="1"/>
</dbReference>
<keyword evidence="2" id="KW-0540">Nuclease</keyword>
<feature type="compositionally biased region" description="Low complexity" evidence="6">
    <location>
        <begin position="527"/>
        <end position="536"/>
    </location>
</feature>
<evidence type="ECO:0000313" key="9">
    <source>
        <dbReference type="EMBL" id="KAK7201246.1"/>
    </source>
</evidence>
<dbReference type="SUPFAM" id="SSF47807">
    <property type="entry name" value="5' to 3' exonuclease, C-terminal subdomain"/>
    <property type="match status" value="1"/>
</dbReference>
<dbReference type="InterPro" id="IPR019974">
    <property type="entry name" value="XPG_CS"/>
</dbReference>
<keyword evidence="3" id="KW-0227">DNA damage</keyword>
<organism evidence="9 10">
    <name type="scientific">Novymonas esmeraldas</name>
    <dbReference type="NCBI Taxonomy" id="1808958"/>
    <lineage>
        <taxon>Eukaryota</taxon>
        <taxon>Discoba</taxon>
        <taxon>Euglenozoa</taxon>
        <taxon>Kinetoplastea</taxon>
        <taxon>Metakinetoplastina</taxon>
        <taxon>Trypanosomatida</taxon>
        <taxon>Trypanosomatidae</taxon>
        <taxon>Novymonas</taxon>
    </lineage>
</organism>
<evidence type="ECO:0000256" key="2">
    <source>
        <dbReference type="ARBA" id="ARBA00022722"/>
    </source>
</evidence>
<evidence type="ECO:0000313" key="10">
    <source>
        <dbReference type="Proteomes" id="UP001430356"/>
    </source>
</evidence>
<dbReference type="PRINTS" id="PR00853">
    <property type="entry name" value="XPGRADSUPER"/>
</dbReference>
<proteinExistence type="inferred from homology"/>
<dbReference type="Gene3D" id="3.40.50.1010">
    <property type="entry name" value="5'-nuclease"/>
    <property type="match status" value="2"/>
</dbReference>
<dbReference type="CDD" id="cd09868">
    <property type="entry name" value="PIN_XPG_RAD2"/>
    <property type="match status" value="1"/>
</dbReference>
<feature type="region of interest" description="Disordered" evidence="6">
    <location>
        <begin position="527"/>
        <end position="551"/>
    </location>
</feature>
<evidence type="ECO:0000259" key="8">
    <source>
        <dbReference type="SMART" id="SM00485"/>
    </source>
</evidence>
<dbReference type="PROSITE" id="PS00841">
    <property type="entry name" value="XPG_1"/>
    <property type="match status" value="1"/>
</dbReference>
<feature type="compositionally biased region" description="Basic residues" evidence="6">
    <location>
        <begin position="196"/>
        <end position="211"/>
    </location>
</feature>
<dbReference type="GO" id="GO:0017108">
    <property type="term" value="F:5'-flap endonuclease activity"/>
    <property type="evidence" value="ECO:0007669"/>
    <property type="project" value="TreeGrafter"/>
</dbReference>
<feature type="compositionally biased region" description="Acidic residues" evidence="6">
    <location>
        <begin position="466"/>
        <end position="482"/>
    </location>
</feature>
<dbReference type="SMART" id="SM00485">
    <property type="entry name" value="XPGN"/>
    <property type="match status" value="1"/>
</dbReference>
<feature type="compositionally biased region" description="Basic and acidic residues" evidence="6">
    <location>
        <begin position="174"/>
        <end position="189"/>
    </location>
</feature>
<dbReference type="SMART" id="SM00484">
    <property type="entry name" value="XPGI"/>
    <property type="match status" value="1"/>
</dbReference>
<dbReference type="Pfam" id="PF12813">
    <property type="entry name" value="XPG_I_2"/>
    <property type="match status" value="1"/>
</dbReference>
<dbReference type="Gene3D" id="1.10.150.20">
    <property type="entry name" value="5' to 3' exonuclease, C-terminal subdomain"/>
    <property type="match status" value="1"/>
</dbReference>
<feature type="region of interest" description="Disordered" evidence="6">
    <location>
        <begin position="428"/>
        <end position="483"/>
    </location>
</feature>
<comment type="similarity">
    <text evidence="1">Belongs to the XPG/RAD2 endonuclease family. XPG subfamily.</text>
</comment>
<evidence type="ECO:0000256" key="1">
    <source>
        <dbReference type="ARBA" id="ARBA00005283"/>
    </source>
</evidence>
<name>A0AAW0F6I8_9TRYP</name>
<dbReference type="Proteomes" id="UP001430356">
    <property type="component" value="Unassembled WGS sequence"/>
</dbReference>
<dbReference type="PRINTS" id="PR00066">
    <property type="entry name" value="XRODRMPGMNTG"/>
</dbReference>
<keyword evidence="4" id="KW-0378">Hydrolase</keyword>
<evidence type="ECO:0000259" key="7">
    <source>
        <dbReference type="SMART" id="SM00484"/>
    </source>
</evidence>
<dbReference type="InterPro" id="IPR036279">
    <property type="entry name" value="5-3_exonuclease_C_sf"/>
</dbReference>
<evidence type="ECO:0000256" key="3">
    <source>
        <dbReference type="ARBA" id="ARBA00022763"/>
    </source>
</evidence>
<dbReference type="EMBL" id="JAECZO010000013">
    <property type="protein sequence ID" value="KAK7201246.1"/>
    <property type="molecule type" value="Genomic_DNA"/>
</dbReference>
<keyword evidence="10" id="KW-1185">Reference proteome</keyword>
<dbReference type="InterPro" id="IPR006084">
    <property type="entry name" value="XPG/Rad2"/>
</dbReference>
<accession>A0AAW0F6I8</accession>
<feature type="domain" description="XPG-I" evidence="7">
    <location>
        <begin position="642"/>
        <end position="710"/>
    </location>
</feature>
<dbReference type="GO" id="GO:0005634">
    <property type="term" value="C:nucleus"/>
    <property type="evidence" value="ECO:0007669"/>
    <property type="project" value="InterPro"/>
</dbReference>
<dbReference type="InterPro" id="IPR039436">
    <property type="entry name" value="Asteroid_dom"/>
</dbReference>
<evidence type="ECO:0000256" key="6">
    <source>
        <dbReference type="SAM" id="MobiDB-lite"/>
    </source>
</evidence>
<dbReference type="PANTHER" id="PTHR11081:SF59">
    <property type="entry name" value="FI23547P1"/>
    <property type="match status" value="1"/>
</dbReference>
<dbReference type="InterPro" id="IPR001044">
    <property type="entry name" value="XPG/Rad2_eukaryotes"/>
</dbReference>
<protein>
    <submittedName>
        <fullName evidence="9">DNA repair protein RAD2</fullName>
    </submittedName>
</protein>
<dbReference type="GO" id="GO:0006289">
    <property type="term" value="P:nucleotide-excision repair"/>
    <property type="evidence" value="ECO:0007669"/>
    <property type="project" value="InterPro"/>
</dbReference>
<dbReference type="InterPro" id="IPR006085">
    <property type="entry name" value="XPG_DNA_repair_N"/>
</dbReference>
<feature type="region of interest" description="Disordered" evidence="6">
    <location>
        <begin position="300"/>
        <end position="333"/>
    </location>
</feature>
<feature type="domain" description="XPG N-terminal" evidence="8">
    <location>
        <begin position="1"/>
        <end position="96"/>
    </location>
</feature>
<sequence>MGVHGLWRLLDSFGSVVQPEELRDKRVAIDASIWMAQFRARAAPGEDVEHKILEGFLARILKLLFYGIRPVFVFDGVASSSKGAEHQRRLMQRARNAQLFLKRSARHILMAQVAAGTISVEELRAAAAKQGGVGGDAGAEEDVIRAAATPPQDGADAVGPLPLEKGAVQAADVSGHEGPRRGKRLRELTAAETAGRARRHSGRHRHRRRRVPLAPDTVSATTTRCFLRDAEALLGDRSRLEACVLNNVLQHTSTSLFMGPRHTVDTTSAAAAPGGADSAQPAHPAHADTTAAVVLNSDDSCEVSDESDNGYVCVGDSDGSDDSSSSECRALGSTDSDVEEVVVVDEADSDACGVARAEGGRSLASSPVRSPSRASATAVLHGDDLTRFLNALSESRCTPPPAAEGTAVAPSSPCAPAAATAVVSSAASTDEDAASESSGSRSLGSDSCSSSSSSSSGGGASTSISDSEEDTDAEGDGDDAENTWEPFTQRFHATQLLGEPAHESGTVCCPPGTAATATDSLRAAAPLTPPRADTAAGAGLDESDDGEYTPVKGSCWPAPRSAATPLVSTAAAVRSGVGDVRDSSTALPSATVCHPAAAPSAPHAALHGKPGGAPPRIVGDGAVRVRKAVVPFELFSVVELLDCCGVPYVLSPAEADAQCAFLARHGLVDAVFTEDSDVLVHGATTVLRGFFAQSKSVVAYEQAQLAACGITKTVLVALASLLGCDYTEGVCGIGVVGALEALVVSWGVPEKGRPDAGSADLTLHVLRRWAQLVQSPPQAWEEVDDDMSVLQFVLLRAAMKQWCTLERRPHFPETHAVDAFYDAVVDADTTPFEWLPPDWQRIRVFAGVRGALSSTWLVQRYELARKECLRREEEASRAAAAQVAGQRRLTEFGVQQRMRETWALQKQPPRHAAVLAQLRAVQHAH</sequence>
<gene>
    <name evidence="9" type="ORF">NESM_000186200</name>
</gene>
<dbReference type="AlphaFoldDB" id="A0AAW0F6I8"/>